<dbReference type="RefSeq" id="WP_184202719.1">
    <property type="nucleotide sequence ID" value="NZ_JACHGW010000005.1"/>
</dbReference>
<dbReference type="SUPFAM" id="SSF52833">
    <property type="entry name" value="Thioredoxin-like"/>
    <property type="match status" value="1"/>
</dbReference>
<keyword evidence="1" id="KW-0732">Signal</keyword>
<comment type="caution">
    <text evidence="3">The sequence shown here is derived from an EMBL/GenBank/DDBJ whole genome shotgun (WGS) entry which is preliminary data.</text>
</comment>
<proteinExistence type="predicted"/>
<organism evidence="3 4">
    <name type="scientific">Armatimonas rosea</name>
    <dbReference type="NCBI Taxonomy" id="685828"/>
    <lineage>
        <taxon>Bacteria</taxon>
        <taxon>Bacillati</taxon>
        <taxon>Armatimonadota</taxon>
        <taxon>Armatimonadia</taxon>
        <taxon>Armatimonadales</taxon>
        <taxon>Armatimonadaceae</taxon>
        <taxon>Armatimonas</taxon>
    </lineage>
</organism>
<name>A0A7W9SU94_ARMRO</name>
<protein>
    <recommendedName>
        <fullName evidence="2">PDZ domain-containing protein</fullName>
    </recommendedName>
</protein>
<dbReference type="Proteomes" id="UP000520814">
    <property type="component" value="Unassembled WGS sequence"/>
</dbReference>
<dbReference type="SUPFAM" id="SSF50156">
    <property type="entry name" value="PDZ domain-like"/>
    <property type="match status" value="2"/>
</dbReference>
<evidence type="ECO:0000256" key="1">
    <source>
        <dbReference type="SAM" id="SignalP"/>
    </source>
</evidence>
<gene>
    <name evidence="3" type="ORF">HNQ39_004757</name>
</gene>
<sequence length="433" mass="47310">MKKQAILTLALLGMLVAGAALPQQKVDRETKVRDDKKKLEASGYWHYNDLPAAFAEARATGKPIVVVLRCIPCEECVKLDDDVIEANAQMKALLDKFVRVRQISTNGLDLSLFQYDTDQSFAVFLLNADGTIYGRYGTRSHRTEWQGDVSVEGMAKALEGALALHKDYPKNKAKLAAKRGPAPEFAKPELFPSLRAKYTPFLNYEGKVVPSCIHCHQISDAQKELAIQRHQLTDSVLYPYPHPKSFGLILDPKERPTVLKTAPGSDAQKAGLLPGDVIATLDGQPLLSLADMQWVLNTTPASGASLTLGIVRAGKPKTLTLTLPDGWRKRDDISWRVSTWGLRRAALGGMKLDPNPGGQGLLVANVGQYAPHDLAKKAGVLKGDILVGFDTFTNPTREVELIAHALQVKRPGDTVPLTLLRNGQTVKTSFVLP</sequence>
<dbReference type="PROSITE" id="PS50106">
    <property type="entry name" value="PDZ"/>
    <property type="match status" value="1"/>
</dbReference>
<dbReference type="SMART" id="SM00228">
    <property type="entry name" value="PDZ"/>
    <property type="match status" value="2"/>
</dbReference>
<dbReference type="Gene3D" id="3.40.30.10">
    <property type="entry name" value="Glutaredoxin"/>
    <property type="match status" value="1"/>
</dbReference>
<reference evidence="3 4" key="1">
    <citation type="submission" date="2020-08" db="EMBL/GenBank/DDBJ databases">
        <title>Genomic Encyclopedia of Type Strains, Phase IV (KMG-IV): sequencing the most valuable type-strain genomes for metagenomic binning, comparative biology and taxonomic classification.</title>
        <authorList>
            <person name="Goeker M."/>
        </authorList>
    </citation>
    <scope>NUCLEOTIDE SEQUENCE [LARGE SCALE GENOMIC DNA]</scope>
    <source>
        <strain evidence="3 4">DSM 23562</strain>
    </source>
</reference>
<keyword evidence="4" id="KW-1185">Reference proteome</keyword>
<evidence type="ECO:0000313" key="3">
    <source>
        <dbReference type="EMBL" id="MBB6052925.1"/>
    </source>
</evidence>
<feature type="domain" description="PDZ" evidence="2">
    <location>
        <begin position="224"/>
        <end position="314"/>
    </location>
</feature>
<dbReference type="Pfam" id="PF13180">
    <property type="entry name" value="PDZ_2"/>
    <property type="match status" value="1"/>
</dbReference>
<dbReference type="InterPro" id="IPR036249">
    <property type="entry name" value="Thioredoxin-like_sf"/>
</dbReference>
<dbReference type="NCBIfam" id="NF041199">
    <property type="entry name" value="trx7_PDZ_seleno"/>
    <property type="match status" value="1"/>
</dbReference>
<dbReference type="Gene3D" id="2.30.42.10">
    <property type="match status" value="2"/>
</dbReference>
<feature type="signal peptide" evidence="1">
    <location>
        <begin position="1"/>
        <end position="19"/>
    </location>
</feature>
<accession>A0A7W9SU94</accession>
<dbReference type="Pfam" id="PF13899">
    <property type="entry name" value="Thioredoxin_7"/>
    <property type="match status" value="1"/>
</dbReference>
<evidence type="ECO:0000313" key="4">
    <source>
        <dbReference type="Proteomes" id="UP000520814"/>
    </source>
</evidence>
<dbReference type="InterPro" id="IPR001478">
    <property type="entry name" value="PDZ"/>
</dbReference>
<dbReference type="AlphaFoldDB" id="A0A7W9SU94"/>
<evidence type="ECO:0000259" key="2">
    <source>
        <dbReference type="PROSITE" id="PS50106"/>
    </source>
</evidence>
<feature type="chain" id="PRO_5031340831" description="PDZ domain-containing protein" evidence="1">
    <location>
        <begin position="20"/>
        <end position="433"/>
    </location>
</feature>
<dbReference type="InterPro" id="IPR036034">
    <property type="entry name" value="PDZ_sf"/>
</dbReference>
<dbReference type="EMBL" id="JACHGW010000005">
    <property type="protein sequence ID" value="MBB6052925.1"/>
    <property type="molecule type" value="Genomic_DNA"/>
</dbReference>